<proteinExistence type="inferred from homology"/>
<feature type="transmembrane region" description="Helical" evidence="10">
    <location>
        <begin position="184"/>
        <end position="207"/>
    </location>
</feature>
<feature type="region of interest" description="Disordered" evidence="9">
    <location>
        <begin position="392"/>
        <end position="419"/>
    </location>
</feature>
<keyword evidence="6 10" id="KW-1133">Transmembrane helix</keyword>
<keyword evidence="12" id="KW-1185">Reference proteome</keyword>
<dbReference type="SUPFAM" id="SSF81338">
    <property type="entry name" value="Aquaporin-like"/>
    <property type="match status" value="1"/>
</dbReference>
<keyword evidence="4" id="KW-1003">Cell membrane</keyword>
<evidence type="ECO:0000256" key="4">
    <source>
        <dbReference type="ARBA" id="ARBA00022475"/>
    </source>
</evidence>
<dbReference type="Pfam" id="PF00230">
    <property type="entry name" value="MIP"/>
    <property type="match status" value="1"/>
</dbReference>
<comment type="caution">
    <text evidence="11">The sequence shown here is derived from an EMBL/GenBank/DDBJ whole genome shotgun (WGS) entry which is preliminary data.</text>
</comment>
<keyword evidence="7 10" id="KW-0472">Membrane</keyword>
<name>A0A2A9CX78_9MICO</name>
<evidence type="ECO:0000256" key="10">
    <source>
        <dbReference type="SAM" id="Phobius"/>
    </source>
</evidence>
<evidence type="ECO:0000256" key="8">
    <source>
        <dbReference type="RuleBase" id="RU000477"/>
    </source>
</evidence>
<dbReference type="InterPro" id="IPR022357">
    <property type="entry name" value="MIP_CS"/>
</dbReference>
<dbReference type="InterPro" id="IPR023271">
    <property type="entry name" value="Aquaporin-like"/>
</dbReference>
<dbReference type="PRINTS" id="PR00783">
    <property type="entry name" value="MINTRINSICP"/>
</dbReference>
<gene>
    <name evidence="11" type="ORF">ATL40_0588</name>
</gene>
<feature type="transmembrane region" description="Helical" evidence="10">
    <location>
        <begin position="43"/>
        <end position="62"/>
    </location>
</feature>
<dbReference type="InterPro" id="IPR000425">
    <property type="entry name" value="MIP"/>
</dbReference>
<dbReference type="InterPro" id="IPR034294">
    <property type="entry name" value="Aquaporin_transptr"/>
</dbReference>
<evidence type="ECO:0000256" key="1">
    <source>
        <dbReference type="ARBA" id="ARBA00004651"/>
    </source>
</evidence>
<evidence type="ECO:0000313" key="11">
    <source>
        <dbReference type="EMBL" id="PFG19034.1"/>
    </source>
</evidence>
<protein>
    <submittedName>
        <fullName evidence="11">Aquaporin Z</fullName>
    </submittedName>
</protein>
<dbReference type="PANTHER" id="PTHR19139:SF199">
    <property type="entry name" value="MIP17260P"/>
    <property type="match status" value="1"/>
</dbReference>
<dbReference type="AlphaFoldDB" id="A0A2A9CX78"/>
<dbReference type="GO" id="GO:0005886">
    <property type="term" value="C:plasma membrane"/>
    <property type="evidence" value="ECO:0007669"/>
    <property type="project" value="UniProtKB-SubCell"/>
</dbReference>
<feature type="transmembrane region" description="Helical" evidence="10">
    <location>
        <begin position="68"/>
        <end position="87"/>
    </location>
</feature>
<dbReference type="Gene3D" id="1.20.1080.10">
    <property type="entry name" value="Glycerol uptake facilitator protein"/>
    <property type="match status" value="1"/>
</dbReference>
<evidence type="ECO:0000256" key="9">
    <source>
        <dbReference type="SAM" id="MobiDB-lite"/>
    </source>
</evidence>
<feature type="transmembrane region" description="Helical" evidence="10">
    <location>
        <begin position="115"/>
        <end position="136"/>
    </location>
</feature>
<evidence type="ECO:0000256" key="7">
    <source>
        <dbReference type="ARBA" id="ARBA00023136"/>
    </source>
</evidence>
<dbReference type="PANTHER" id="PTHR19139">
    <property type="entry name" value="AQUAPORIN TRANSPORTER"/>
    <property type="match status" value="1"/>
</dbReference>
<dbReference type="Proteomes" id="UP000224915">
    <property type="component" value="Unassembled WGS sequence"/>
</dbReference>
<feature type="transmembrane region" description="Helical" evidence="10">
    <location>
        <begin position="261"/>
        <end position="282"/>
    </location>
</feature>
<evidence type="ECO:0000256" key="3">
    <source>
        <dbReference type="ARBA" id="ARBA00022448"/>
    </source>
</evidence>
<evidence type="ECO:0000313" key="12">
    <source>
        <dbReference type="Proteomes" id="UP000224915"/>
    </source>
</evidence>
<keyword evidence="3 8" id="KW-0813">Transport</keyword>
<comment type="similarity">
    <text evidence="2 8">Belongs to the MIP/aquaporin (TC 1.A.8) family.</text>
</comment>
<reference evidence="11 12" key="1">
    <citation type="submission" date="2017-10" db="EMBL/GenBank/DDBJ databases">
        <title>Sequencing the genomes of 1000 actinobacteria strains.</title>
        <authorList>
            <person name="Klenk H.-P."/>
        </authorList>
    </citation>
    <scope>NUCLEOTIDE SEQUENCE [LARGE SCALE GENOMIC DNA]</scope>
    <source>
        <strain evidence="11 12">DSM 21801</strain>
    </source>
</reference>
<evidence type="ECO:0000256" key="5">
    <source>
        <dbReference type="ARBA" id="ARBA00022692"/>
    </source>
</evidence>
<dbReference type="PROSITE" id="PS00221">
    <property type="entry name" value="MIP"/>
    <property type="match status" value="1"/>
</dbReference>
<accession>A0A2A9CX78</accession>
<organism evidence="11 12">
    <name type="scientific">Serinibacter salmoneus</name>
    <dbReference type="NCBI Taxonomy" id="556530"/>
    <lineage>
        <taxon>Bacteria</taxon>
        <taxon>Bacillati</taxon>
        <taxon>Actinomycetota</taxon>
        <taxon>Actinomycetes</taxon>
        <taxon>Micrococcales</taxon>
        <taxon>Beutenbergiaceae</taxon>
        <taxon>Serinibacter</taxon>
    </lineage>
</organism>
<dbReference type="GO" id="GO:0015250">
    <property type="term" value="F:water channel activity"/>
    <property type="evidence" value="ECO:0007669"/>
    <property type="project" value="TreeGrafter"/>
</dbReference>
<comment type="subcellular location">
    <subcellularLocation>
        <location evidence="1">Cell membrane</location>
        <topology evidence="1">Multi-pass membrane protein</topology>
    </subcellularLocation>
</comment>
<evidence type="ECO:0000256" key="2">
    <source>
        <dbReference type="ARBA" id="ARBA00006175"/>
    </source>
</evidence>
<dbReference type="RefSeq" id="WP_211283049.1">
    <property type="nucleotide sequence ID" value="NZ_PDJD01000001.1"/>
</dbReference>
<evidence type="ECO:0000256" key="6">
    <source>
        <dbReference type="ARBA" id="ARBA00022989"/>
    </source>
</evidence>
<keyword evidence="5 8" id="KW-0812">Transmembrane</keyword>
<feature type="transmembrane region" description="Helical" evidence="10">
    <location>
        <begin position="214"/>
        <end position="235"/>
    </location>
</feature>
<sequence>MSTTDLSTGAEAPSTVGEADAAGLDLVDEPFEYGLLTKLGAEAFGTFVLVLFGVGTALWANISGVAGAGLAVPLGFGIAVIGAASAVGHISGGHFNPAVTFGAAIAQRTRWAHVLPYWIAQIVGGTVAAAFLFLLIPGGMPALFGQADARGLFSTTSTGFGEHSPVYTTIAASLDSAVAETATFQLPAALLIEIIGTAVFVGVILGVTSKRAKLTYAPVAIGLTLAAVLALLVPFTNGSVNPARSLATAFFSDTWALQQVWLFWVAPLIGAAIAGLIALLAAGAPTAVKPSADAGTEGAWNDMVAEESTAPSAATAAASATAAAGSAAGAESGSVSGAFTPNADAAEIDAMLARRAADAAATEAAAAEAAAEEADDAAAAAEVVAKAAELEAEDAAVEAAAAEATAEDTEGDEGGQPRA</sequence>
<dbReference type="EMBL" id="PDJD01000001">
    <property type="protein sequence ID" value="PFG19034.1"/>
    <property type="molecule type" value="Genomic_DNA"/>
</dbReference>